<reference evidence="3" key="1">
    <citation type="journal article" date="2017" name="Nat. Microbiol.">
        <title>Global analysis of biosynthetic gene clusters reveals vast potential of secondary metabolite production in Penicillium species.</title>
        <authorList>
            <person name="Nielsen J.C."/>
            <person name="Grijseels S."/>
            <person name="Prigent S."/>
            <person name="Ji B."/>
            <person name="Dainat J."/>
            <person name="Nielsen K.F."/>
            <person name="Frisvad J.C."/>
            <person name="Workman M."/>
            <person name="Nielsen J."/>
        </authorList>
    </citation>
    <scope>NUCLEOTIDE SEQUENCE [LARGE SCALE GENOMIC DNA]</scope>
    <source>
        <strain evidence="3">IBT 11843</strain>
    </source>
</reference>
<name>A0A1V6P0M9_PENDC</name>
<gene>
    <name evidence="2" type="ORF">PENDEC_c023G00917</name>
</gene>
<protein>
    <submittedName>
        <fullName evidence="2">Uncharacterized protein</fullName>
    </submittedName>
</protein>
<feature type="region of interest" description="Disordered" evidence="1">
    <location>
        <begin position="1"/>
        <end position="21"/>
    </location>
</feature>
<sequence>MTTPKTRFGPSPALSGGRGKRIQQLRMTVATPAPDKIHYSQADLAMFGISLSFSSLFNRATSMEFFQPLDEYILNDCALDMEWLGEHDAPLVALKDLDVTESFPSDNGVPRGERASFTEWIKPGKDKTPGPHLRIATINYGLLYEDRLLVSELSAIAQVLEKRVHQPQLQETIYFPVLLISLFGPRNGRIVQAHYDAEQDTLELEVSPNN</sequence>
<dbReference type="EMBL" id="MDYL01000023">
    <property type="protein sequence ID" value="OQD70511.1"/>
    <property type="molecule type" value="Genomic_DNA"/>
</dbReference>
<comment type="caution">
    <text evidence="2">The sequence shown here is derived from an EMBL/GenBank/DDBJ whole genome shotgun (WGS) entry which is preliminary data.</text>
</comment>
<dbReference type="Proteomes" id="UP000191522">
    <property type="component" value="Unassembled WGS sequence"/>
</dbReference>
<organism evidence="2 3">
    <name type="scientific">Penicillium decumbens</name>
    <dbReference type="NCBI Taxonomy" id="69771"/>
    <lineage>
        <taxon>Eukaryota</taxon>
        <taxon>Fungi</taxon>
        <taxon>Dikarya</taxon>
        <taxon>Ascomycota</taxon>
        <taxon>Pezizomycotina</taxon>
        <taxon>Eurotiomycetes</taxon>
        <taxon>Eurotiomycetidae</taxon>
        <taxon>Eurotiales</taxon>
        <taxon>Aspergillaceae</taxon>
        <taxon>Penicillium</taxon>
    </lineage>
</organism>
<evidence type="ECO:0000256" key="1">
    <source>
        <dbReference type="SAM" id="MobiDB-lite"/>
    </source>
</evidence>
<dbReference type="STRING" id="69771.A0A1V6P0M9"/>
<keyword evidence="3" id="KW-1185">Reference proteome</keyword>
<accession>A0A1V6P0M9</accession>
<dbReference type="OrthoDB" id="4177740at2759"/>
<proteinExistence type="predicted"/>
<dbReference type="AlphaFoldDB" id="A0A1V6P0M9"/>
<evidence type="ECO:0000313" key="2">
    <source>
        <dbReference type="EMBL" id="OQD70511.1"/>
    </source>
</evidence>
<evidence type="ECO:0000313" key="3">
    <source>
        <dbReference type="Proteomes" id="UP000191522"/>
    </source>
</evidence>